<dbReference type="Proteomes" id="UP001165121">
    <property type="component" value="Unassembled WGS sequence"/>
</dbReference>
<dbReference type="AlphaFoldDB" id="A0A9W6TSI4"/>
<protein>
    <submittedName>
        <fullName evidence="1">Unnamed protein product</fullName>
    </submittedName>
</protein>
<reference evidence="1" key="1">
    <citation type="submission" date="2023-04" db="EMBL/GenBank/DDBJ databases">
        <title>Phytophthora fragariaefolia NBRC 109709.</title>
        <authorList>
            <person name="Ichikawa N."/>
            <person name="Sato H."/>
            <person name="Tonouchi N."/>
        </authorList>
    </citation>
    <scope>NUCLEOTIDE SEQUENCE</scope>
    <source>
        <strain evidence="1">NBRC 109709</strain>
    </source>
</reference>
<organism evidence="1 2">
    <name type="scientific">Phytophthora fragariaefolia</name>
    <dbReference type="NCBI Taxonomy" id="1490495"/>
    <lineage>
        <taxon>Eukaryota</taxon>
        <taxon>Sar</taxon>
        <taxon>Stramenopiles</taxon>
        <taxon>Oomycota</taxon>
        <taxon>Peronosporomycetes</taxon>
        <taxon>Peronosporales</taxon>
        <taxon>Peronosporaceae</taxon>
        <taxon>Phytophthora</taxon>
    </lineage>
</organism>
<proteinExistence type="predicted"/>
<dbReference type="EMBL" id="BSXT01000128">
    <property type="protein sequence ID" value="GMF18381.1"/>
    <property type="molecule type" value="Genomic_DNA"/>
</dbReference>
<evidence type="ECO:0000313" key="2">
    <source>
        <dbReference type="Proteomes" id="UP001165121"/>
    </source>
</evidence>
<comment type="caution">
    <text evidence="1">The sequence shown here is derived from an EMBL/GenBank/DDBJ whole genome shotgun (WGS) entry which is preliminary data.</text>
</comment>
<keyword evidence="2" id="KW-1185">Reference proteome</keyword>
<sequence length="193" mass="19006">MSALLPTSNRASSSSRASTMLPRAYLYSPSDIVRLGELGVVTVEVTTDVEAGELSVVAEEATTVFAAADTAGVSAAGVVGVLIPNEHDGVGGVSFRARFFGVVFAGDFAGALVDALAGDFEGDFAGAFGGGGADSPADSALIDDSGTTAVAAAVSSGVGGSLAVASAAWCFGGAVSSYRTVVLLANYQNIAIN</sequence>
<name>A0A9W6TSI4_9STRA</name>
<gene>
    <name evidence="1" type="ORF">Pfra01_000158900</name>
</gene>
<evidence type="ECO:0000313" key="1">
    <source>
        <dbReference type="EMBL" id="GMF18381.1"/>
    </source>
</evidence>
<accession>A0A9W6TSI4</accession>